<evidence type="ECO:0000259" key="1">
    <source>
        <dbReference type="Pfam" id="PF01850"/>
    </source>
</evidence>
<dbReference type="SUPFAM" id="SSF88723">
    <property type="entry name" value="PIN domain-like"/>
    <property type="match status" value="1"/>
</dbReference>
<evidence type="ECO:0000313" key="3">
    <source>
        <dbReference type="Proteomes" id="UP000769766"/>
    </source>
</evidence>
<feature type="domain" description="PIN" evidence="1">
    <location>
        <begin position="9"/>
        <end position="130"/>
    </location>
</feature>
<dbReference type="Proteomes" id="UP000769766">
    <property type="component" value="Unassembled WGS sequence"/>
</dbReference>
<proteinExistence type="predicted"/>
<dbReference type="EMBL" id="JACPRF010000357">
    <property type="protein sequence ID" value="MBI2877524.1"/>
    <property type="molecule type" value="Genomic_DNA"/>
</dbReference>
<dbReference type="InterPro" id="IPR002716">
    <property type="entry name" value="PIN_dom"/>
</dbReference>
<comment type="caution">
    <text evidence="2">The sequence shown here is derived from an EMBL/GenBank/DDBJ whole genome shotgun (WGS) entry which is preliminary data.</text>
</comment>
<evidence type="ECO:0000313" key="2">
    <source>
        <dbReference type="EMBL" id="MBI2877524.1"/>
    </source>
</evidence>
<dbReference type="Gene3D" id="3.40.50.1010">
    <property type="entry name" value="5'-nuclease"/>
    <property type="match status" value="1"/>
</dbReference>
<gene>
    <name evidence="2" type="ORF">HYY20_11645</name>
</gene>
<protein>
    <submittedName>
        <fullName evidence="2">Type II toxin-antitoxin system VapC family toxin</fullName>
    </submittedName>
</protein>
<organism evidence="2 3">
    <name type="scientific">Tectimicrobiota bacterium</name>
    <dbReference type="NCBI Taxonomy" id="2528274"/>
    <lineage>
        <taxon>Bacteria</taxon>
        <taxon>Pseudomonadati</taxon>
        <taxon>Nitrospinota/Tectimicrobiota group</taxon>
        <taxon>Candidatus Tectimicrobiota</taxon>
    </lineage>
</organism>
<dbReference type="AlphaFoldDB" id="A0A932CQG4"/>
<reference evidence="2" key="1">
    <citation type="submission" date="2020-07" db="EMBL/GenBank/DDBJ databases">
        <title>Huge and variable diversity of episymbiotic CPR bacteria and DPANN archaea in groundwater ecosystems.</title>
        <authorList>
            <person name="He C.Y."/>
            <person name="Keren R."/>
            <person name="Whittaker M."/>
            <person name="Farag I.F."/>
            <person name="Doudna J."/>
            <person name="Cate J.H.D."/>
            <person name="Banfield J.F."/>
        </authorList>
    </citation>
    <scope>NUCLEOTIDE SEQUENCE</scope>
    <source>
        <strain evidence="2">NC_groundwater_672_Ag_B-0.1um_62_36</strain>
    </source>
</reference>
<sequence>MREDDEQIYFFDTSALVKRYHREVGTDVVDAAFDNKDAFKMVSDFSVIEFYSAFAKKVRTGEITEDDFRKTIQEIAEDIRSGAIQLVFFGDYEKKEAAALIEKHGLSKNLRTLDAMQLAVMKSLGLQSITHIYCADRTFTALIEEEGFSVINPEEPPVAGDK</sequence>
<dbReference type="Pfam" id="PF01850">
    <property type="entry name" value="PIN"/>
    <property type="match status" value="1"/>
</dbReference>
<name>A0A932CQG4_UNCTE</name>
<accession>A0A932CQG4</accession>
<dbReference type="InterPro" id="IPR029060">
    <property type="entry name" value="PIN-like_dom_sf"/>
</dbReference>
<dbReference type="CDD" id="cd09874">
    <property type="entry name" value="PIN_MT3492-like"/>
    <property type="match status" value="1"/>
</dbReference>